<dbReference type="OrthoDB" id="6194521at2"/>
<dbReference type="RefSeq" id="WP_092128508.1">
    <property type="nucleotide sequence ID" value="NZ_FMYU01000006.1"/>
</dbReference>
<proteinExistence type="predicted"/>
<dbReference type="PROSITE" id="PS51154">
    <property type="entry name" value="MACRO"/>
    <property type="match status" value="1"/>
</dbReference>
<dbReference type="Proteomes" id="UP000199411">
    <property type="component" value="Unassembled WGS sequence"/>
</dbReference>
<dbReference type="PANTHER" id="PTHR11106">
    <property type="entry name" value="GANGLIOSIDE INDUCED DIFFERENTIATION ASSOCIATED PROTEIN 2-RELATED"/>
    <property type="match status" value="1"/>
</dbReference>
<dbReference type="Gene3D" id="3.40.220.10">
    <property type="entry name" value="Leucine Aminopeptidase, subunit E, domain 1"/>
    <property type="match status" value="1"/>
</dbReference>
<gene>
    <name evidence="2" type="ORF">SAMN05660835_00921</name>
</gene>
<dbReference type="AlphaFoldDB" id="A0A1G6M7Q2"/>
<feature type="domain" description="Macro" evidence="1">
    <location>
        <begin position="1"/>
        <end position="179"/>
    </location>
</feature>
<dbReference type="EMBL" id="FMYU01000006">
    <property type="protein sequence ID" value="SDC51480.1"/>
    <property type="molecule type" value="Genomic_DNA"/>
</dbReference>
<name>A0A1G6M7Q2_9BACT</name>
<reference evidence="3" key="1">
    <citation type="submission" date="2016-10" db="EMBL/GenBank/DDBJ databases">
        <authorList>
            <person name="Varghese N."/>
            <person name="Submissions S."/>
        </authorList>
    </citation>
    <scope>NUCLEOTIDE SEQUENCE [LARGE SCALE GENOMIC DNA]</scope>
    <source>
        <strain evidence="3">DSM 8415</strain>
    </source>
</reference>
<sequence>MEIYSISLNDKTIKVITGDITQESTQAIVNPANNYLKHGGGVAGAIVSKGGFVIQEESDKIGYVKTGSCAITSGGNLKAKYVIHAVGPVWQGGTNSEENLLKSAVICALQLAKKYNLNSIAIPAISTGIFGFPKERGVKIITDSVIEFLKTNDLPKEIHFTNIDEYTSNLFVSYLKSLNVD</sequence>
<accession>A0A1G6M7Q2</accession>
<dbReference type="PANTHER" id="PTHR11106:SF111">
    <property type="entry name" value="MACRO DOMAIN-CONTAINING PROTEIN"/>
    <property type="match status" value="1"/>
</dbReference>
<dbReference type="InterPro" id="IPR002589">
    <property type="entry name" value="Macro_dom"/>
</dbReference>
<dbReference type="CDD" id="cd02907">
    <property type="entry name" value="Macro_Af1521_BAL-like"/>
    <property type="match status" value="1"/>
</dbReference>
<evidence type="ECO:0000259" key="1">
    <source>
        <dbReference type="PROSITE" id="PS51154"/>
    </source>
</evidence>
<protein>
    <submittedName>
        <fullName evidence="2">O-acetyl-ADP-ribose deacetylase (Regulator of RNase III), contains Macro domain</fullName>
    </submittedName>
</protein>
<keyword evidence="3" id="KW-1185">Reference proteome</keyword>
<dbReference type="SUPFAM" id="SSF52949">
    <property type="entry name" value="Macro domain-like"/>
    <property type="match status" value="1"/>
</dbReference>
<evidence type="ECO:0000313" key="2">
    <source>
        <dbReference type="EMBL" id="SDC51480.1"/>
    </source>
</evidence>
<organism evidence="2 3">
    <name type="scientific">Desulfurella multipotens</name>
    <dbReference type="NCBI Taxonomy" id="79269"/>
    <lineage>
        <taxon>Bacteria</taxon>
        <taxon>Pseudomonadati</taxon>
        <taxon>Campylobacterota</taxon>
        <taxon>Desulfurellia</taxon>
        <taxon>Desulfurellales</taxon>
        <taxon>Desulfurellaceae</taxon>
        <taxon>Desulfurella</taxon>
    </lineage>
</organism>
<dbReference type="InterPro" id="IPR043472">
    <property type="entry name" value="Macro_dom-like"/>
</dbReference>
<dbReference type="SMART" id="SM00506">
    <property type="entry name" value="A1pp"/>
    <property type="match status" value="1"/>
</dbReference>
<evidence type="ECO:0000313" key="3">
    <source>
        <dbReference type="Proteomes" id="UP000199411"/>
    </source>
</evidence>
<dbReference type="Pfam" id="PF01661">
    <property type="entry name" value="Macro"/>
    <property type="match status" value="1"/>
</dbReference>